<feature type="domain" description="Protein kinase" evidence="10">
    <location>
        <begin position="554"/>
        <end position="816"/>
    </location>
</feature>
<dbReference type="GO" id="GO:0051082">
    <property type="term" value="F:unfolded protein binding"/>
    <property type="evidence" value="ECO:0007669"/>
    <property type="project" value="TreeGrafter"/>
</dbReference>
<dbReference type="PROSITE" id="PS51392">
    <property type="entry name" value="KEN"/>
    <property type="match status" value="1"/>
</dbReference>
<dbReference type="Pfam" id="PF06479">
    <property type="entry name" value="Ribonuc_2-5A"/>
    <property type="match status" value="1"/>
</dbReference>
<evidence type="ECO:0000256" key="4">
    <source>
        <dbReference type="ARBA" id="ARBA00022729"/>
    </source>
</evidence>
<dbReference type="Proteomes" id="UP000009168">
    <property type="component" value="Unassembled WGS sequence"/>
</dbReference>
<dbReference type="Pfam" id="PF00069">
    <property type="entry name" value="Pkinase"/>
    <property type="match status" value="1"/>
</dbReference>
<dbReference type="GO" id="GO:0004521">
    <property type="term" value="F:RNA endonuclease activity"/>
    <property type="evidence" value="ECO:0007669"/>
    <property type="project" value="InterPro"/>
</dbReference>
<feature type="compositionally biased region" description="Basic and acidic residues" evidence="8">
    <location>
        <begin position="508"/>
        <end position="540"/>
    </location>
</feature>
<dbReference type="AlphaFoldDB" id="Q23F24"/>
<accession>Q23F24</accession>
<dbReference type="InterPro" id="IPR038357">
    <property type="entry name" value="KEN_sf"/>
</dbReference>
<feature type="transmembrane region" description="Helical" evidence="9">
    <location>
        <begin position="461"/>
        <end position="478"/>
    </location>
</feature>
<dbReference type="KEGG" id="tet:TTHERM_00641080"/>
<proteinExistence type="predicted"/>
<keyword evidence="3" id="KW-0808">Transferase</keyword>
<dbReference type="PANTHER" id="PTHR13954:SF6">
    <property type="entry name" value="NON-SPECIFIC SERINE_THREONINE PROTEIN KINASE"/>
    <property type="match status" value="1"/>
</dbReference>
<evidence type="ECO:0000256" key="6">
    <source>
        <dbReference type="ARBA" id="ARBA00022777"/>
    </source>
</evidence>
<dbReference type="GO" id="GO:0036498">
    <property type="term" value="P:IRE1-mediated unfolded protein response"/>
    <property type="evidence" value="ECO:0007669"/>
    <property type="project" value="TreeGrafter"/>
</dbReference>
<keyword evidence="2" id="KW-0723">Serine/threonine-protein kinase</keyword>
<reference evidence="13" key="1">
    <citation type="journal article" date="2006" name="PLoS Biol.">
        <title>Macronuclear genome sequence of the ciliate Tetrahymena thermophila, a model eukaryote.</title>
        <authorList>
            <person name="Eisen J.A."/>
            <person name="Coyne R.S."/>
            <person name="Wu M."/>
            <person name="Wu D."/>
            <person name="Thiagarajan M."/>
            <person name="Wortman J.R."/>
            <person name="Badger J.H."/>
            <person name="Ren Q."/>
            <person name="Amedeo P."/>
            <person name="Jones K.M."/>
            <person name="Tallon L.J."/>
            <person name="Delcher A.L."/>
            <person name="Salzberg S.L."/>
            <person name="Silva J.C."/>
            <person name="Haas B.J."/>
            <person name="Majoros W.H."/>
            <person name="Farzad M."/>
            <person name="Carlton J.M."/>
            <person name="Smith R.K. Jr."/>
            <person name="Garg J."/>
            <person name="Pearlman R.E."/>
            <person name="Karrer K.M."/>
            <person name="Sun L."/>
            <person name="Manning G."/>
            <person name="Elde N.C."/>
            <person name="Turkewitz A.P."/>
            <person name="Asai D.J."/>
            <person name="Wilkes D.E."/>
            <person name="Wang Y."/>
            <person name="Cai H."/>
            <person name="Collins K."/>
            <person name="Stewart B.A."/>
            <person name="Lee S.R."/>
            <person name="Wilamowska K."/>
            <person name="Weinberg Z."/>
            <person name="Ruzzo W.L."/>
            <person name="Wloga D."/>
            <person name="Gaertig J."/>
            <person name="Frankel J."/>
            <person name="Tsao C.-C."/>
            <person name="Gorovsky M.A."/>
            <person name="Keeling P.J."/>
            <person name="Waller R.F."/>
            <person name="Patron N.J."/>
            <person name="Cherry J.M."/>
            <person name="Stover N.A."/>
            <person name="Krieger C.J."/>
            <person name="del Toro C."/>
            <person name="Ryder H.F."/>
            <person name="Williamson S.C."/>
            <person name="Barbeau R.A."/>
            <person name="Hamilton E.P."/>
            <person name="Orias E."/>
        </authorList>
    </citation>
    <scope>NUCLEOTIDE SEQUENCE [LARGE SCALE GENOMIC DNA]</scope>
    <source>
        <strain evidence="13">SB210</strain>
    </source>
</reference>
<keyword evidence="7" id="KW-0067">ATP-binding</keyword>
<evidence type="ECO:0000256" key="9">
    <source>
        <dbReference type="SAM" id="Phobius"/>
    </source>
</evidence>
<evidence type="ECO:0000313" key="12">
    <source>
        <dbReference type="EMBL" id="EAR95081.2"/>
    </source>
</evidence>
<keyword evidence="9" id="KW-0812">Transmembrane</keyword>
<evidence type="ECO:0000256" key="5">
    <source>
        <dbReference type="ARBA" id="ARBA00022741"/>
    </source>
</evidence>
<dbReference type="PANTHER" id="PTHR13954">
    <property type="entry name" value="IRE1-RELATED"/>
    <property type="match status" value="1"/>
</dbReference>
<dbReference type="GeneID" id="7831640"/>
<evidence type="ECO:0000256" key="2">
    <source>
        <dbReference type="ARBA" id="ARBA00022527"/>
    </source>
</evidence>
<dbReference type="PROSITE" id="PS50011">
    <property type="entry name" value="PROTEIN_KINASE_DOM"/>
    <property type="match status" value="1"/>
</dbReference>
<dbReference type="EC" id="2.7.11.1" evidence="1"/>
<dbReference type="eggNOG" id="KOG1027">
    <property type="taxonomic scope" value="Eukaryota"/>
</dbReference>
<dbReference type="InterPro" id="IPR011009">
    <property type="entry name" value="Kinase-like_dom_sf"/>
</dbReference>
<gene>
    <name evidence="12" type="ORF">TTHERM_00641080</name>
</gene>
<dbReference type="PROSITE" id="PS00108">
    <property type="entry name" value="PROTEIN_KINASE_ST"/>
    <property type="match status" value="1"/>
</dbReference>
<dbReference type="GO" id="GO:0005524">
    <property type="term" value="F:ATP binding"/>
    <property type="evidence" value="ECO:0007669"/>
    <property type="project" value="UniProtKB-KW"/>
</dbReference>
<feature type="domain" description="KEN" evidence="11">
    <location>
        <begin position="819"/>
        <end position="948"/>
    </location>
</feature>
<keyword evidence="6 12" id="KW-0418">Kinase</keyword>
<keyword evidence="9" id="KW-1133">Transmembrane helix</keyword>
<evidence type="ECO:0000256" key="3">
    <source>
        <dbReference type="ARBA" id="ARBA00022679"/>
    </source>
</evidence>
<dbReference type="GO" id="GO:0004674">
    <property type="term" value="F:protein serine/threonine kinase activity"/>
    <property type="evidence" value="ECO:0007669"/>
    <property type="project" value="UniProtKB-KW"/>
</dbReference>
<dbReference type="SMART" id="SM00220">
    <property type="entry name" value="S_TKc"/>
    <property type="match status" value="1"/>
</dbReference>
<name>Q23F24_TETTS</name>
<dbReference type="Gene3D" id="1.20.1440.180">
    <property type="entry name" value="KEN domain"/>
    <property type="match status" value="1"/>
</dbReference>
<keyword evidence="9" id="KW-0472">Membrane</keyword>
<feature type="compositionally biased region" description="Low complexity" evidence="8">
    <location>
        <begin position="496"/>
        <end position="506"/>
    </location>
</feature>
<evidence type="ECO:0000259" key="10">
    <source>
        <dbReference type="PROSITE" id="PS50011"/>
    </source>
</evidence>
<dbReference type="InParanoid" id="Q23F24"/>
<evidence type="ECO:0000259" key="11">
    <source>
        <dbReference type="PROSITE" id="PS51392"/>
    </source>
</evidence>
<keyword evidence="5" id="KW-0547">Nucleotide-binding</keyword>
<dbReference type="SUPFAM" id="SSF56112">
    <property type="entry name" value="Protein kinase-like (PK-like)"/>
    <property type="match status" value="1"/>
</dbReference>
<dbReference type="GO" id="GO:0006397">
    <property type="term" value="P:mRNA processing"/>
    <property type="evidence" value="ECO:0007669"/>
    <property type="project" value="InterPro"/>
</dbReference>
<dbReference type="STRING" id="312017.Q23F24"/>
<dbReference type="Gene3D" id="1.10.510.10">
    <property type="entry name" value="Transferase(Phosphotransferase) domain 1"/>
    <property type="match status" value="1"/>
</dbReference>
<dbReference type="InterPro" id="IPR000719">
    <property type="entry name" value="Prot_kinase_dom"/>
</dbReference>
<keyword evidence="4" id="KW-0732">Signal</keyword>
<sequence>MIIYFNSFFKKFVQNQKQIRFILPYFIIKFIQIINTKQNMNNFQNFFKKQKKLIAIFILLLLINGTLAQHSNKKSQTQNNSSETALTHSKVDKDAYLVLTNDGKLYSYNIKKKLLNWMTDLKVVVSELKFNNEKQQQDNYGMEDQHSTELSIAGNQESNFERYDYFLPSSDGNFIFLASDSTPIKIMRDEIDQVIKICPMSGNESKYIAFTKEKILLVNPENGELEKFEDIEDDYENYLNHYIININQKLIKQLNIFTKRENWALTSTDVNLMIYEDFLYKGLQKNQLTENEDYIFMQDQHQDLKIKQKQSKIKIVDFQTDQEIIAIFSAVGFTNMFQKNVIVHNPLINTFISSEYDNTQIQIGGEKGIVSFNEGSNFQLIPLQISTKLKNQCLENKQCRERLIFSVDKFDDKNYIRDVMTCIDNLRKGRMMIEVISDSKDIQNASNIPSQAFNFAKDNKITIFLLTFLIILVIILILKDERITSMYKRNSGRSGGKSSSQKQNSQEEADKVLEKISKEQEEEIKKQNEQNNKQEKKNQESSEQNANKFKGLQINRNKVLGYGAQGTVIFEGTFQGREIAVKQLLKDNKDLASKEIQMLIKLQHKNIIKYYYFEETKDHILLGLEKCVGSISDLIDYANRKNKKKSEQDLKALYNIKTDFFIKSTMKNTFKDCLEGLSYLHSQGVIHRDIKPENILIHYNKEIKLADFGLSKNISKTNVIFTNDIGTWGWRPLEQIDNQPLTYNTDVFSLGCVFYYIYTQGGHPFGEQKERERNIANFKYSLRMEDETLKDLIQKMIHNDQSKRLTVKECLKHPYFWNTLQKFSFICEFSDYIETFDTENKYSDLIEQQAKSLNVLEGNRWDKNVDKSLIQDTKVFKFYNYGQVKDLIRLIRNRKSHYHELSESSKDIVGDTLDDMFNYFDERFPKLFIFMYYFSQTQNWELLSFKNN</sequence>
<dbReference type="InterPro" id="IPR010513">
    <property type="entry name" value="KEN_dom"/>
</dbReference>
<evidence type="ECO:0000313" key="13">
    <source>
        <dbReference type="Proteomes" id="UP000009168"/>
    </source>
</evidence>
<dbReference type="RefSeq" id="XP_001015326.2">
    <property type="nucleotide sequence ID" value="XM_001015326.2"/>
</dbReference>
<protein>
    <recommendedName>
        <fullName evidence="1">non-specific serine/threonine protein kinase</fullName>
        <ecNumber evidence="1">2.7.11.1</ecNumber>
    </recommendedName>
</protein>
<keyword evidence="13" id="KW-1185">Reference proteome</keyword>
<evidence type="ECO:0000256" key="8">
    <source>
        <dbReference type="SAM" id="MobiDB-lite"/>
    </source>
</evidence>
<dbReference type="InterPro" id="IPR045133">
    <property type="entry name" value="IRE1/2-like"/>
</dbReference>
<dbReference type="Gene3D" id="3.30.200.20">
    <property type="entry name" value="Phosphorylase Kinase, domain 1"/>
    <property type="match status" value="1"/>
</dbReference>
<feature type="region of interest" description="Disordered" evidence="8">
    <location>
        <begin position="488"/>
        <end position="545"/>
    </location>
</feature>
<organism evidence="12 13">
    <name type="scientific">Tetrahymena thermophila (strain SB210)</name>
    <dbReference type="NCBI Taxonomy" id="312017"/>
    <lineage>
        <taxon>Eukaryota</taxon>
        <taxon>Sar</taxon>
        <taxon>Alveolata</taxon>
        <taxon>Ciliophora</taxon>
        <taxon>Intramacronucleata</taxon>
        <taxon>Oligohymenophorea</taxon>
        <taxon>Hymenostomatida</taxon>
        <taxon>Tetrahymenina</taxon>
        <taxon>Tetrahymenidae</taxon>
        <taxon>Tetrahymena</taxon>
    </lineage>
</organism>
<dbReference type="InterPro" id="IPR008271">
    <property type="entry name" value="Ser/Thr_kinase_AS"/>
</dbReference>
<dbReference type="FunFam" id="3.30.200.20:FF:000077">
    <property type="entry name" value="Putative Serine/threonine-protein kinase/endoribonuclease IRE1"/>
    <property type="match status" value="1"/>
</dbReference>
<dbReference type="OrthoDB" id="63989at2759"/>
<dbReference type="EMBL" id="GG662707">
    <property type="protein sequence ID" value="EAR95081.2"/>
    <property type="molecule type" value="Genomic_DNA"/>
</dbReference>
<dbReference type="GO" id="GO:1990604">
    <property type="term" value="C:IRE1-TRAF2-ASK1 complex"/>
    <property type="evidence" value="ECO:0007669"/>
    <property type="project" value="TreeGrafter"/>
</dbReference>
<evidence type="ECO:0000256" key="7">
    <source>
        <dbReference type="ARBA" id="ARBA00022840"/>
    </source>
</evidence>
<evidence type="ECO:0000256" key="1">
    <source>
        <dbReference type="ARBA" id="ARBA00012513"/>
    </source>
</evidence>
<dbReference type="HOGENOM" id="CLU_339356_0_0_1"/>